<evidence type="ECO:0000256" key="1">
    <source>
        <dbReference type="ARBA" id="ARBA00004141"/>
    </source>
</evidence>
<evidence type="ECO:0000313" key="7">
    <source>
        <dbReference type="EMBL" id="MDA0638340.1"/>
    </source>
</evidence>
<evidence type="ECO:0000256" key="2">
    <source>
        <dbReference type="ARBA" id="ARBA00007511"/>
    </source>
</evidence>
<accession>A0ABT4SMU7</accession>
<keyword evidence="8" id="KW-1185">Reference proteome</keyword>
<evidence type="ECO:0000313" key="8">
    <source>
        <dbReference type="Proteomes" id="UP001144036"/>
    </source>
</evidence>
<feature type="transmembrane region" description="Helical" evidence="6">
    <location>
        <begin position="6"/>
        <end position="27"/>
    </location>
</feature>
<dbReference type="Proteomes" id="UP001144036">
    <property type="component" value="Unassembled WGS sequence"/>
</dbReference>
<dbReference type="InterPro" id="IPR005496">
    <property type="entry name" value="Integral_membrane_TerC"/>
</dbReference>
<feature type="transmembrane region" description="Helical" evidence="6">
    <location>
        <begin position="39"/>
        <end position="58"/>
    </location>
</feature>
<keyword evidence="5 6" id="KW-0472">Membrane</keyword>
<dbReference type="RefSeq" id="WP_270159274.1">
    <property type="nucleotide sequence ID" value="NZ_JAPNNL010000226.1"/>
</dbReference>
<comment type="similarity">
    <text evidence="2">Belongs to the TerC family.</text>
</comment>
<feature type="transmembrane region" description="Helical" evidence="6">
    <location>
        <begin position="226"/>
        <end position="247"/>
    </location>
</feature>
<feature type="transmembrane region" description="Helical" evidence="6">
    <location>
        <begin position="197"/>
        <end position="220"/>
    </location>
</feature>
<comment type="subcellular location">
    <subcellularLocation>
        <location evidence="1">Membrane</location>
        <topology evidence="1">Multi-pass membrane protein</topology>
    </subcellularLocation>
</comment>
<feature type="transmembrane region" description="Helical" evidence="6">
    <location>
        <begin position="104"/>
        <end position="126"/>
    </location>
</feature>
<gene>
    <name evidence="7" type="ORF">OUY22_33455</name>
</gene>
<evidence type="ECO:0000256" key="6">
    <source>
        <dbReference type="SAM" id="Phobius"/>
    </source>
</evidence>
<organism evidence="7 8">
    <name type="scientific">Nonomuraea corallina</name>
    <dbReference type="NCBI Taxonomy" id="2989783"/>
    <lineage>
        <taxon>Bacteria</taxon>
        <taxon>Bacillati</taxon>
        <taxon>Actinomycetota</taxon>
        <taxon>Actinomycetes</taxon>
        <taxon>Streptosporangiales</taxon>
        <taxon>Streptosporangiaceae</taxon>
        <taxon>Nonomuraea</taxon>
    </lineage>
</organism>
<dbReference type="PANTHER" id="PTHR30238:SF0">
    <property type="entry name" value="THYLAKOID MEMBRANE PROTEIN TERC, CHLOROPLASTIC"/>
    <property type="match status" value="1"/>
</dbReference>
<proteinExistence type="inferred from homology"/>
<feature type="transmembrane region" description="Helical" evidence="6">
    <location>
        <begin position="254"/>
        <end position="273"/>
    </location>
</feature>
<feature type="transmembrane region" description="Helical" evidence="6">
    <location>
        <begin position="132"/>
        <end position="149"/>
    </location>
</feature>
<comment type="caution">
    <text evidence="7">The sequence shown here is derived from an EMBL/GenBank/DDBJ whole genome shotgun (WGS) entry which is preliminary data.</text>
</comment>
<name>A0ABT4SMU7_9ACTN</name>
<dbReference type="Pfam" id="PF03741">
    <property type="entry name" value="TerC"/>
    <property type="match status" value="1"/>
</dbReference>
<dbReference type="PANTHER" id="PTHR30238">
    <property type="entry name" value="MEMBRANE BOUND PREDICTED REDOX MODULATOR"/>
    <property type="match status" value="1"/>
</dbReference>
<feature type="transmembrane region" description="Helical" evidence="6">
    <location>
        <begin position="70"/>
        <end position="92"/>
    </location>
</feature>
<reference evidence="7" key="1">
    <citation type="submission" date="2022-11" db="EMBL/GenBank/DDBJ databases">
        <title>Nonomuraea corallina sp. nov., a new species of the genus Nonomuraea isolated from sea side sediment in Thai sea.</title>
        <authorList>
            <person name="Ngamcharungchit C."/>
            <person name="Matsumoto A."/>
            <person name="Suriyachadkun C."/>
            <person name="Panbangred W."/>
            <person name="Inahashi Y."/>
            <person name="Intra B."/>
        </authorList>
    </citation>
    <scope>NUCLEOTIDE SEQUENCE</scope>
    <source>
        <strain evidence="7">MCN248</strain>
    </source>
</reference>
<dbReference type="InterPro" id="IPR022369">
    <property type="entry name" value="Integral_membrane_TerC_rswitch"/>
</dbReference>
<sequence>MTEPLWAWIVVIGGLLLVLAVDLWIVDRGEAREFSMRQAGAWVSFYVALAVIFGVILWVTSGPVKAGEFFAGYITEYSLSVDNLFVFFIIMSRFAVPRAYQHKVLLVGILLALVMRGIFIALGAAALERFGWLFYVFGAFLIYTAVNIIRQHVKGEAEEVNENLLLRWVRRTLPTTEGYVGSKISVKIDGKRMVTPMLIVMIAIGSTDLLFALDSIPAIFGLTTDPFIVFTANAFALMGLRQLYFLLGGLLQKLVYISYGLAFILGFIGVKLVMEALHSSGVSWAPHIPIWVSLTIIGSTMVITTVASLIKARLDTRKSVEPASEQV</sequence>
<feature type="transmembrane region" description="Helical" evidence="6">
    <location>
        <begin position="288"/>
        <end position="310"/>
    </location>
</feature>
<evidence type="ECO:0000256" key="3">
    <source>
        <dbReference type="ARBA" id="ARBA00022692"/>
    </source>
</evidence>
<keyword evidence="4 6" id="KW-1133">Transmembrane helix</keyword>
<protein>
    <submittedName>
        <fullName evidence="7">TerC family protein</fullName>
    </submittedName>
</protein>
<evidence type="ECO:0000256" key="5">
    <source>
        <dbReference type="ARBA" id="ARBA00023136"/>
    </source>
</evidence>
<keyword evidence="3 6" id="KW-0812">Transmembrane</keyword>
<evidence type="ECO:0000256" key="4">
    <source>
        <dbReference type="ARBA" id="ARBA00022989"/>
    </source>
</evidence>
<dbReference type="EMBL" id="JAPNNL010000226">
    <property type="protein sequence ID" value="MDA0638340.1"/>
    <property type="molecule type" value="Genomic_DNA"/>
</dbReference>
<dbReference type="NCBIfam" id="TIGR03718">
    <property type="entry name" value="R_switched_Alx"/>
    <property type="match status" value="1"/>
</dbReference>